<evidence type="ECO:0008006" key="14">
    <source>
        <dbReference type="Google" id="ProtNLM"/>
    </source>
</evidence>
<comment type="caution">
    <text evidence="10">The sequence shown here is derived from an EMBL/GenBank/DDBJ whole genome shotgun (WGS) entry which is preliminary data.</text>
</comment>
<dbReference type="EMBL" id="JAATIP010000263">
    <property type="protein sequence ID" value="KAF4355603.1"/>
    <property type="molecule type" value="Genomic_DNA"/>
</dbReference>
<evidence type="ECO:0000313" key="11">
    <source>
        <dbReference type="EMBL" id="KAF4393630.1"/>
    </source>
</evidence>
<dbReference type="InterPro" id="IPR000743">
    <property type="entry name" value="Glyco_hydro_28"/>
</dbReference>
<dbReference type="FunFam" id="2.160.20.10:FF:000004">
    <property type="entry name" value="Pectin lyase-like superfamily protein"/>
    <property type="match status" value="1"/>
</dbReference>
<dbReference type="InterPro" id="IPR012334">
    <property type="entry name" value="Pectin_lyas_fold"/>
</dbReference>
<comment type="similarity">
    <text evidence="2 9">Belongs to the glycosyl hydrolase 28 family.</text>
</comment>
<keyword evidence="5 9" id="KW-0378">Hydrolase</keyword>
<feature type="active site" evidence="8">
    <location>
        <position position="205"/>
    </location>
</feature>
<dbReference type="InterPro" id="IPR011050">
    <property type="entry name" value="Pectin_lyase_fold/virulence"/>
</dbReference>
<accession>A0A7J6EAY4</accession>
<keyword evidence="7" id="KW-0961">Cell wall biogenesis/degradation</keyword>
<organism evidence="10 12">
    <name type="scientific">Cannabis sativa</name>
    <name type="common">Hemp</name>
    <name type="synonym">Marijuana</name>
    <dbReference type="NCBI Taxonomy" id="3483"/>
    <lineage>
        <taxon>Eukaryota</taxon>
        <taxon>Viridiplantae</taxon>
        <taxon>Streptophyta</taxon>
        <taxon>Embryophyta</taxon>
        <taxon>Tracheophyta</taxon>
        <taxon>Spermatophyta</taxon>
        <taxon>Magnoliopsida</taxon>
        <taxon>eudicotyledons</taxon>
        <taxon>Gunneridae</taxon>
        <taxon>Pentapetalae</taxon>
        <taxon>rosids</taxon>
        <taxon>fabids</taxon>
        <taxon>Rosales</taxon>
        <taxon>Cannabaceae</taxon>
        <taxon>Cannabis</taxon>
    </lineage>
</organism>
<evidence type="ECO:0000256" key="4">
    <source>
        <dbReference type="ARBA" id="ARBA00022525"/>
    </source>
</evidence>
<evidence type="ECO:0000256" key="9">
    <source>
        <dbReference type="RuleBase" id="RU361169"/>
    </source>
</evidence>
<evidence type="ECO:0000256" key="5">
    <source>
        <dbReference type="ARBA" id="ARBA00022801"/>
    </source>
</evidence>
<keyword evidence="4" id="KW-0964">Secreted</keyword>
<keyword evidence="6 9" id="KW-0326">Glycosidase</keyword>
<dbReference type="Gene3D" id="2.160.20.10">
    <property type="entry name" value="Single-stranded right-handed beta-helix, Pectin lyase-like"/>
    <property type="match status" value="1"/>
</dbReference>
<dbReference type="GO" id="GO:0004650">
    <property type="term" value="F:polygalacturonase activity"/>
    <property type="evidence" value="ECO:0007669"/>
    <property type="project" value="InterPro"/>
</dbReference>
<evidence type="ECO:0000256" key="2">
    <source>
        <dbReference type="ARBA" id="ARBA00008834"/>
    </source>
</evidence>
<evidence type="ECO:0000256" key="7">
    <source>
        <dbReference type="ARBA" id="ARBA00023316"/>
    </source>
</evidence>
<evidence type="ECO:0000256" key="1">
    <source>
        <dbReference type="ARBA" id="ARBA00004191"/>
    </source>
</evidence>
<protein>
    <recommendedName>
        <fullName evidence="14">Exopolygalacturonase-like</fullName>
    </recommendedName>
</protein>
<evidence type="ECO:0000256" key="6">
    <source>
        <dbReference type="ARBA" id="ARBA00023295"/>
    </source>
</evidence>
<dbReference type="Proteomes" id="UP000583929">
    <property type="component" value="Unassembled WGS sequence"/>
</dbReference>
<dbReference type="AlphaFoldDB" id="A0A7J6EAY4"/>
<evidence type="ECO:0000256" key="8">
    <source>
        <dbReference type="PROSITE-ProRule" id="PRU10052"/>
    </source>
</evidence>
<dbReference type="SMART" id="SM00710">
    <property type="entry name" value="PbH1"/>
    <property type="match status" value="4"/>
</dbReference>
<proteinExistence type="inferred from homology"/>
<dbReference type="SUPFAM" id="SSF51126">
    <property type="entry name" value="Pectin lyase-like"/>
    <property type="match status" value="1"/>
</dbReference>
<dbReference type="EMBL" id="JAATIQ010000048">
    <property type="protein sequence ID" value="KAF4393630.1"/>
    <property type="molecule type" value="Genomic_DNA"/>
</dbReference>
<keyword evidence="3" id="KW-0134">Cell wall</keyword>
<keyword evidence="13" id="KW-1185">Reference proteome</keyword>
<dbReference type="PROSITE" id="PS00502">
    <property type="entry name" value="POLYGALACTURONASE"/>
    <property type="match status" value="1"/>
</dbReference>
<dbReference type="Pfam" id="PF00295">
    <property type="entry name" value="Glyco_hydro_28"/>
    <property type="match status" value="1"/>
</dbReference>
<comment type="subcellular location">
    <subcellularLocation>
        <location evidence="1">Secreted</location>
        <location evidence="1">Cell wall</location>
    </subcellularLocation>
</comment>
<evidence type="ECO:0000313" key="12">
    <source>
        <dbReference type="Proteomes" id="UP000525078"/>
    </source>
</evidence>
<evidence type="ECO:0000313" key="10">
    <source>
        <dbReference type="EMBL" id="KAF4355603.1"/>
    </source>
</evidence>
<dbReference type="PANTHER" id="PTHR31375">
    <property type="match status" value="1"/>
</dbReference>
<evidence type="ECO:0000256" key="3">
    <source>
        <dbReference type="ARBA" id="ARBA00022512"/>
    </source>
</evidence>
<evidence type="ECO:0000313" key="13">
    <source>
        <dbReference type="Proteomes" id="UP000583929"/>
    </source>
</evidence>
<name>A0A7J6EAY4_CANSA</name>
<gene>
    <name evidence="10" type="ORF">F8388_013020</name>
    <name evidence="11" type="ORF">G4B88_007616</name>
</gene>
<reference evidence="12 13" key="1">
    <citation type="journal article" date="2020" name="bioRxiv">
        <title>Sequence and annotation of 42 cannabis genomes reveals extensive copy number variation in cannabinoid synthesis and pathogen resistance genes.</title>
        <authorList>
            <person name="Mckernan K.J."/>
            <person name="Helbert Y."/>
            <person name="Kane L.T."/>
            <person name="Ebling H."/>
            <person name="Zhang L."/>
            <person name="Liu B."/>
            <person name="Eaton Z."/>
            <person name="Mclaughlin S."/>
            <person name="Kingan S."/>
            <person name="Baybayan P."/>
            <person name="Concepcion G."/>
            <person name="Jordan M."/>
            <person name="Riva A."/>
            <person name="Barbazuk W."/>
            <person name="Harkins T."/>
        </authorList>
    </citation>
    <scope>NUCLEOTIDE SEQUENCE [LARGE SCALE GENOMIC DNA]</scope>
    <source>
        <strain evidence="12 13">cv. Jamaican Lion 4</strain>
        <strain evidence="11">Father</strain>
        <strain evidence="10">Mother</strain>
        <tissue evidence="10">Leaf</tissue>
    </source>
</reference>
<dbReference type="GO" id="GO:0005975">
    <property type="term" value="P:carbohydrate metabolic process"/>
    <property type="evidence" value="ECO:0007669"/>
    <property type="project" value="InterPro"/>
</dbReference>
<dbReference type="GO" id="GO:0071555">
    <property type="term" value="P:cell wall organization"/>
    <property type="evidence" value="ECO:0007669"/>
    <property type="project" value="UniProtKB-KW"/>
</dbReference>
<dbReference type="Proteomes" id="UP000525078">
    <property type="component" value="Unassembled WGS sequence"/>
</dbReference>
<dbReference type="InterPro" id="IPR006626">
    <property type="entry name" value="PbH1"/>
</dbReference>
<sequence length="358" mass="38540">MKTIMQAFMKTWVAACHFKGRARVLIPPGVYALGPLIFAGPCIGPSPIIVQVSGTLKGDTDISLYEEPAWFQFENIDGLIVTGGGAFDGQGESAWKYNDCKNNNDCVQLPSNIKLNKVSNAILRGFTSADSKGVHIFITNSQNIRLKRLHIVAPGDSPNTDGVHISTSINVKVSKTIIATGDDCIGMIKGSTDVAINKVTCGPGHGISIGSLGKYENEEDVRGITVKNTTFLKTDNGIRIKTWPGSTPSLATGMIFQDLVMDNVRNPIIIDQGYCPSGCKKQPSRVKISNIQYINIRGTSSSEVGVNLMCSPQYQCENIHLFNINLKHIGNGPITATCANARVSTFGGLQSPRVTCHN</sequence>